<evidence type="ECO:0000313" key="2">
    <source>
        <dbReference type="Proteomes" id="UP000581087"/>
    </source>
</evidence>
<name>A0A852S7V6_9MICO</name>
<gene>
    <name evidence="1" type="ORF">BJ972_002775</name>
</gene>
<organism evidence="1 2">
    <name type="scientific">Agromyces atrinae</name>
    <dbReference type="NCBI Taxonomy" id="592376"/>
    <lineage>
        <taxon>Bacteria</taxon>
        <taxon>Bacillati</taxon>
        <taxon>Actinomycetota</taxon>
        <taxon>Actinomycetes</taxon>
        <taxon>Micrococcales</taxon>
        <taxon>Microbacteriaceae</taxon>
        <taxon>Agromyces</taxon>
    </lineage>
</organism>
<evidence type="ECO:0000313" key="1">
    <source>
        <dbReference type="EMBL" id="NYD68256.1"/>
    </source>
</evidence>
<dbReference type="Proteomes" id="UP000581087">
    <property type="component" value="Unassembled WGS sequence"/>
</dbReference>
<protein>
    <submittedName>
        <fullName evidence="1">Uncharacterized protein</fullName>
    </submittedName>
</protein>
<proteinExistence type="predicted"/>
<reference evidence="1 2" key="1">
    <citation type="submission" date="2020-07" db="EMBL/GenBank/DDBJ databases">
        <title>Sequencing the genomes of 1000 actinobacteria strains.</title>
        <authorList>
            <person name="Klenk H.-P."/>
        </authorList>
    </citation>
    <scope>NUCLEOTIDE SEQUENCE [LARGE SCALE GENOMIC DNA]</scope>
    <source>
        <strain evidence="1 2">DSM 23870</strain>
    </source>
</reference>
<sequence>MFVLLGILGLLALVGVVATIRAVARDGYRRTPTR</sequence>
<dbReference type="EMBL" id="JACCBI010000001">
    <property type="protein sequence ID" value="NYD68256.1"/>
    <property type="molecule type" value="Genomic_DNA"/>
</dbReference>
<dbReference type="AlphaFoldDB" id="A0A852S7V6"/>
<comment type="caution">
    <text evidence="1">The sequence shown here is derived from an EMBL/GenBank/DDBJ whole genome shotgun (WGS) entry which is preliminary data.</text>
</comment>
<accession>A0A852S7V6</accession>